<keyword evidence="4" id="KW-1185">Reference proteome</keyword>
<name>A0ABV0BTM8_9SPHI</name>
<keyword evidence="1" id="KW-0472">Membrane</keyword>
<evidence type="ECO:0000259" key="2">
    <source>
        <dbReference type="Pfam" id="PF06713"/>
    </source>
</evidence>
<keyword evidence="1" id="KW-1133">Transmembrane helix</keyword>
<accession>A0ABV0BTM8</accession>
<comment type="caution">
    <text evidence="3">The sequence shown here is derived from an EMBL/GenBank/DDBJ whole genome shotgun (WGS) entry which is preliminary data.</text>
</comment>
<dbReference type="EMBL" id="JBDJNQ010000002">
    <property type="protein sequence ID" value="MEN5376732.1"/>
    <property type="molecule type" value="Genomic_DNA"/>
</dbReference>
<organism evidence="3 4">
    <name type="scientific">Sphingobacterium kitahiroshimense</name>
    <dbReference type="NCBI Taxonomy" id="470446"/>
    <lineage>
        <taxon>Bacteria</taxon>
        <taxon>Pseudomonadati</taxon>
        <taxon>Bacteroidota</taxon>
        <taxon>Sphingobacteriia</taxon>
        <taxon>Sphingobacteriales</taxon>
        <taxon>Sphingobacteriaceae</taxon>
        <taxon>Sphingobacterium</taxon>
    </lineage>
</organism>
<proteinExistence type="predicted"/>
<dbReference type="Proteomes" id="UP001409291">
    <property type="component" value="Unassembled WGS sequence"/>
</dbReference>
<dbReference type="InterPro" id="IPR009589">
    <property type="entry name" value="PH_YyaB-like"/>
</dbReference>
<evidence type="ECO:0000313" key="3">
    <source>
        <dbReference type="EMBL" id="MEN5376732.1"/>
    </source>
</evidence>
<dbReference type="RefSeq" id="WP_021188858.1">
    <property type="nucleotide sequence ID" value="NZ_JBDJNQ010000002.1"/>
</dbReference>
<protein>
    <submittedName>
        <fullName evidence="3">PH domain-containing protein</fullName>
    </submittedName>
</protein>
<feature type="transmembrane region" description="Helical" evidence="1">
    <location>
        <begin position="37"/>
        <end position="57"/>
    </location>
</feature>
<keyword evidence="1" id="KW-0812">Transmembrane</keyword>
<evidence type="ECO:0000256" key="1">
    <source>
        <dbReference type="SAM" id="Phobius"/>
    </source>
</evidence>
<evidence type="ECO:0000313" key="4">
    <source>
        <dbReference type="Proteomes" id="UP001409291"/>
    </source>
</evidence>
<reference evidence="3 4" key="1">
    <citation type="submission" date="2024-04" db="EMBL/GenBank/DDBJ databases">
        <title>WGS of bacteria from Torrens River.</title>
        <authorList>
            <person name="Wyrsch E.R."/>
            <person name="Drigo B."/>
        </authorList>
    </citation>
    <scope>NUCLEOTIDE SEQUENCE [LARGE SCALE GENOMIC DNA]</scope>
    <source>
        <strain evidence="3 4">TWI391</strain>
    </source>
</reference>
<feature type="domain" description="Uncharacterized protein YyaB-like PH" evidence="2">
    <location>
        <begin position="61"/>
        <end position="135"/>
    </location>
</feature>
<feature type="transmembrane region" description="Helical" evidence="1">
    <location>
        <begin position="12"/>
        <end position="31"/>
    </location>
</feature>
<sequence length="144" mass="16551">MKVFRSRQDPLMDAMIIGLILSMIVMMIVTLRTEQATFIEFVTIIGLPTLLIATLLLPRPRYTIDSPYFSYRTCIFRGKIAIDKIHKIEIGKTLWVGFKPAAARKGLIIHYNKYEEIYISPDGNDNFVNELLQYNPAIKIIRSA</sequence>
<gene>
    <name evidence="3" type="ORF">ABE541_05595</name>
</gene>
<dbReference type="Pfam" id="PF06713">
    <property type="entry name" value="bPH_4"/>
    <property type="match status" value="1"/>
</dbReference>